<keyword evidence="2" id="KW-1133">Transmembrane helix</keyword>
<dbReference type="OrthoDB" id="3635048at2"/>
<proteinExistence type="predicted"/>
<evidence type="ECO:0000313" key="4">
    <source>
        <dbReference type="Proteomes" id="UP000268084"/>
    </source>
</evidence>
<name>A0A3G8ZJ58_9ACTN</name>
<reference evidence="3 4" key="2">
    <citation type="submission" date="2018-12" db="EMBL/GenBank/DDBJ databases">
        <title>Nakamurella antarcticus sp. nov., isolated from Antarctica South Shetland Islands soil.</title>
        <authorList>
            <person name="Peng F."/>
        </authorList>
    </citation>
    <scope>NUCLEOTIDE SEQUENCE [LARGE SCALE GENOMIC DNA]</scope>
    <source>
        <strain evidence="3 4">S14-144</strain>
    </source>
</reference>
<feature type="region of interest" description="Disordered" evidence="1">
    <location>
        <begin position="1"/>
        <end position="31"/>
    </location>
</feature>
<evidence type="ECO:0000313" key="3">
    <source>
        <dbReference type="EMBL" id="AZI57250.1"/>
    </source>
</evidence>
<dbReference type="KEGG" id="nak:EH165_02820"/>
<accession>A0A3G8ZJ58</accession>
<gene>
    <name evidence="3" type="ORF">EH165_02820</name>
</gene>
<dbReference type="AlphaFoldDB" id="A0A3G8ZJ58"/>
<sequence length="257" mass="26975">MEKGGITGGPPRAELGASPRSGPGWKAIEIGPGGLDPARMRPIYSAPTNPVAVHSVTAAPSGDAPTVARHEKFALYAHGSQELAPLSRWQRIRSSEHLATGVIASIVLVLVVAVVWATAAASKKVVDKIAVGECLSDGGFSVSEVGCETVDASYRVVERIDDSSDYTRCDNAFADAVLSAESAILCVNYVVRVGDCLQMRERSKLGTLPCGSANASDVYEVTAVLGNTVDSADCPAVTDQVLVHPKQFEVICLRAVR</sequence>
<evidence type="ECO:0000256" key="1">
    <source>
        <dbReference type="SAM" id="MobiDB-lite"/>
    </source>
</evidence>
<reference evidence="3 4" key="1">
    <citation type="submission" date="2018-11" db="EMBL/GenBank/DDBJ databases">
        <authorList>
            <person name="Da X."/>
        </authorList>
    </citation>
    <scope>NUCLEOTIDE SEQUENCE [LARGE SCALE GENOMIC DNA]</scope>
    <source>
        <strain evidence="3 4">S14-144</strain>
    </source>
</reference>
<keyword evidence="4" id="KW-1185">Reference proteome</keyword>
<keyword evidence="2" id="KW-0812">Transmembrane</keyword>
<dbReference type="Proteomes" id="UP000268084">
    <property type="component" value="Chromosome"/>
</dbReference>
<keyword evidence="2" id="KW-0472">Membrane</keyword>
<evidence type="ECO:0000256" key="2">
    <source>
        <dbReference type="SAM" id="Phobius"/>
    </source>
</evidence>
<organism evidence="3 4">
    <name type="scientific">Nakamurella antarctica</name>
    <dbReference type="NCBI Taxonomy" id="1902245"/>
    <lineage>
        <taxon>Bacteria</taxon>
        <taxon>Bacillati</taxon>
        <taxon>Actinomycetota</taxon>
        <taxon>Actinomycetes</taxon>
        <taxon>Nakamurellales</taxon>
        <taxon>Nakamurellaceae</taxon>
        <taxon>Nakamurella</taxon>
    </lineage>
</organism>
<dbReference type="EMBL" id="CP034170">
    <property type="protein sequence ID" value="AZI57250.1"/>
    <property type="molecule type" value="Genomic_DNA"/>
</dbReference>
<feature type="transmembrane region" description="Helical" evidence="2">
    <location>
        <begin position="98"/>
        <end position="119"/>
    </location>
</feature>
<dbReference type="RefSeq" id="WP_124797935.1">
    <property type="nucleotide sequence ID" value="NZ_CP034170.1"/>
</dbReference>
<protein>
    <submittedName>
        <fullName evidence="3">Uncharacterized protein</fullName>
    </submittedName>
</protein>